<dbReference type="InterPro" id="IPR002937">
    <property type="entry name" value="Amino_oxidase"/>
</dbReference>
<dbReference type="Pfam" id="PF01593">
    <property type="entry name" value="Amino_oxidase"/>
    <property type="match status" value="1"/>
</dbReference>
<dbReference type="RefSeq" id="WP_058528649.1">
    <property type="nucleotide sequence ID" value="NZ_CAAAHZ010000007.1"/>
</dbReference>
<evidence type="ECO:0000256" key="8">
    <source>
        <dbReference type="ARBA" id="ARBA00047321"/>
    </source>
</evidence>
<dbReference type="PANTHER" id="PTHR10742">
    <property type="entry name" value="FLAVIN MONOAMINE OXIDASE"/>
    <property type="match status" value="1"/>
</dbReference>
<feature type="binding site" evidence="9">
    <location>
        <position position="77"/>
    </location>
    <ligand>
        <name>substrate</name>
    </ligand>
</feature>
<evidence type="ECO:0000256" key="2">
    <source>
        <dbReference type="ARBA" id="ARBA00004814"/>
    </source>
</evidence>
<organism evidence="11 12">
    <name type="scientific">Legionella londiniensis</name>
    <dbReference type="NCBI Taxonomy" id="45068"/>
    <lineage>
        <taxon>Bacteria</taxon>
        <taxon>Pseudomonadati</taxon>
        <taxon>Pseudomonadota</taxon>
        <taxon>Gammaproteobacteria</taxon>
        <taxon>Legionellales</taxon>
        <taxon>Legionellaceae</taxon>
        <taxon>Legionella</taxon>
    </lineage>
</organism>
<evidence type="ECO:0000313" key="11">
    <source>
        <dbReference type="EMBL" id="KTD22418.1"/>
    </source>
</evidence>
<name>A0A0W0VQJ2_9GAMM</name>
<comment type="cofactor">
    <cofactor evidence="1">
        <name>FAD</name>
        <dbReference type="ChEBI" id="CHEBI:57692"/>
    </cofactor>
</comment>
<dbReference type="Gene3D" id="3.90.660.10">
    <property type="match status" value="1"/>
</dbReference>
<evidence type="ECO:0000256" key="6">
    <source>
        <dbReference type="ARBA" id="ARBA00023002"/>
    </source>
</evidence>
<dbReference type="GO" id="GO:0009851">
    <property type="term" value="P:auxin biosynthetic process"/>
    <property type="evidence" value="ECO:0007669"/>
    <property type="project" value="UniProtKB-KW"/>
</dbReference>
<dbReference type="AlphaFoldDB" id="A0A0W0VQJ2"/>
<dbReference type="Gene3D" id="1.10.10.1620">
    <property type="match status" value="1"/>
</dbReference>
<comment type="catalytic activity">
    <reaction evidence="8">
        <text>L-tryptophan + O2 = indole-3-acetamide + CO2 + H2O</text>
        <dbReference type="Rhea" id="RHEA:16165"/>
        <dbReference type="ChEBI" id="CHEBI:15377"/>
        <dbReference type="ChEBI" id="CHEBI:15379"/>
        <dbReference type="ChEBI" id="CHEBI:16031"/>
        <dbReference type="ChEBI" id="CHEBI:16526"/>
        <dbReference type="ChEBI" id="CHEBI:57912"/>
        <dbReference type="EC" id="1.13.12.3"/>
    </reaction>
</comment>
<evidence type="ECO:0000256" key="1">
    <source>
        <dbReference type="ARBA" id="ARBA00001974"/>
    </source>
</evidence>
<dbReference type="InterPro" id="IPR036188">
    <property type="entry name" value="FAD/NAD-bd_sf"/>
</dbReference>
<comment type="similarity">
    <text evidence="3">Belongs to the tryptophan 2-monooxygenase family.</text>
</comment>
<keyword evidence="7" id="KW-0073">Auxin biosynthesis</keyword>
<evidence type="ECO:0000256" key="3">
    <source>
        <dbReference type="ARBA" id="ARBA00005833"/>
    </source>
</evidence>
<dbReference type="STRING" id="45068.Llon_0636"/>
<evidence type="ECO:0000256" key="7">
    <source>
        <dbReference type="ARBA" id="ARBA00023070"/>
    </source>
</evidence>
<protein>
    <recommendedName>
        <fullName evidence="5">Tryptophan 2-monooxygenase</fullName>
        <ecNumber evidence="4">1.13.12.3</ecNumber>
    </recommendedName>
</protein>
<evidence type="ECO:0000256" key="4">
    <source>
        <dbReference type="ARBA" id="ARBA00012535"/>
    </source>
</evidence>
<dbReference type="Proteomes" id="UP000054997">
    <property type="component" value="Unassembled WGS sequence"/>
</dbReference>
<dbReference type="Gene3D" id="3.50.50.60">
    <property type="entry name" value="FAD/NAD(P)-binding domain"/>
    <property type="match status" value="1"/>
</dbReference>
<dbReference type="Gene3D" id="1.10.405.10">
    <property type="entry name" value="Guanine Nucleotide Dissociation Inhibitor, domain 1"/>
    <property type="match status" value="1"/>
</dbReference>
<dbReference type="PANTHER" id="PTHR10742:SF342">
    <property type="entry name" value="AMINE OXIDASE"/>
    <property type="match status" value="1"/>
</dbReference>
<evidence type="ECO:0000259" key="10">
    <source>
        <dbReference type="Pfam" id="PF01593"/>
    </source>
</evidence>
<feature type="domain" description="Amine oxidase" evidence="10">
    <location>
        <begin position="31"/>
        <end position="469"/>
    </location>
</feature>
<proteinExistence type="inferred from homology"/>
<dbReference type="GO" id="GO:0050361">
    <property type="term" value="F:tryptophan 2-monooxygenase activity"/>
    <property type="evidence" value="ECO:0007669"/>
    <property type="project" value="UniProtKB-EC"/>
</dbReference>
<gene>
    <name evidence="11" type="ORF">Llon_0636</name>
</gene>
<comment type="caution">
    <text evidence="11">The sequence shown here is derived from an EMBL/GenBank/DDBJ whole genome shotgun (WGS) entry which is preliminary data.</text>
</comment>
<evidence type="ECO:0000256" key="5">
    <source>
        <dbReference type="ARBA" id="ARBA00017871"/>
    </source>
</evidence>
<reference evidence="11 12" key="1">
    <citation type="submission" date="2015-11" db="EMBL/GenBank/DDBJ databases">
        <title>Genomic analysis of 38 Legionella species identifies large and diverse effector repertoires.</title>
        <authorList>
            <person name="Burstein D."/>
            <person name="Amaro F."/>
            <person name="Zusman T."/>
            <person name="Lifshitz Z."/>
            <person name="Cohen O."/>
            <person name="Gilbert J.A."/>
            <person name="Pupko T."/>
            <person name="Shuman H.A."/>
            <person name="Segal G."/>
        </authorList>
    </citation>
    <scope>NUCLEOTIDE SEQUENCE [LARGE SCALE GENOMIC DNA]</scope>
    <source>
        <strain evidence="11 12">ATCC 49505</strain>
    </source>
</reference>
<evidence type="ECO:0000313" key="12">
    <source>
        <dbReference type="Proteomes" id="UP000054997"/>
    </source>
</evidence>
<feature type="binding site" evidence="9">
    <location>
        <begin position="74"/>
        <end position="77"/>
    </location>
    <ligand>
        <name>FAD</name>
        <dbReference type="ChEBI" id="CHEBI:57692"/>
    </ligand>
</feature>
<dbReference type="PATRIC" id="fig|45068.5.peg.682"/>
<dbReference type="InterPro" id="IPR050281">
    <property type="entry name" value="Flavin_monoamine_oxidase"/>
</dbReference>
<dbReference type="GO" id="GO:0009063">
    <property type="term" value="P:amino acid catabolic process"/>
    <property type="evidence" value="ECO:0007669"/>
    <property type="project" value="TreeGrafter"/>
</dbReference>
<dbReference type="SUPFAM" id="SSF54373">
    <property type="entry name" value="FAD-linked reductases, C-terminal domain"/>
    <property type="match status" value="1"/>
</dbReference>
<dbReference type="GO" id="GO:0001716">
    <property type="term" value="F:L-amino-acid oxidase activity"/>
    <property type="evidence" value="ECO:0007669"/>
    <property type="project" value="TreeGrafter"/>
</dbReference>
<dbReference type="EMBL" id="LNYK01000010">
    <property type="protein sequence ID" value="KTD22418.1"/>
    <property type="molecule type" value="Genomic_DNA"/>
</dbReference>
<dbReference type="OrthoDB" id="337830at2"/>
<sequence>MFETLDTLSLLKQGLPEKKLSKDIIIVGAGIAGLVAARILSQAGHNIKIIEAKSRPGGRIFTKRLHDGRFVELGAMRFSKKHTHAMELISQLGLKLSPFHLRKKQIYIGGRLYKMNDFLPGSVGFKVYRNEDIPPPLLLNNIMKPIFSLYNRKDQDETEAWFEMLHRYDRFSILDWFKECKLSDAAIAVLSLYNNIEGRLGFNFAEWSEYIRQDAFGDDLTYIKQGADTIIEKLVQPFNDRIKYGCKLVEVKQSLTHGIIKYTTAFGKVVSMKADEVILTIPPIVLRHIPIEGFDLEKLSALRATYQGRGAKVFLQFNKRWWDDLGFGIDGGLVVTDLPARNIIFTPAGQGRDKTRGLILGSYTWEADSMVLSNLPEAEKIERVLYDVIKIFPEAEGSFERGYTHDWGTDRWAGGIGGLFQPHEMTGQHYRNLLRPVGRVWLSGDTYTRRYRRWIEGAIRSAIKISYAVHMDIRGEKLWLD</sequence>
<keyword evidence="12" id="KW-1185">Reference proteome</keyword>
<feature type="binding site" evidence="9">
    <location>
        <begin position="51"/>
        <end position="52"/>
    </location>
    <ligand>
        <name>FAD</name>
        <dbReference type="ChEBI" id="CHEBI:57692"/>
    </ligand>
</feature>
<evidence type="ECO:0000256" key="9">
    <source>
        <dbReference type="PIRSR" id="PIRSR601613-1"/>
    </source>
</evidence>
<accession>A0A0W0VQJ2</accession>
<dbReference type="EC" id="1.13.12.3" evidence="4"/>
<dbReference type="InterPro" id="IPR001613">
    <property type="entry name" value="Flavin_amine_oxidase"/>
</dbReference>
<keyword evidence="6" id="KW-0560">Oxidoreductase</keyword>
<comment type="pathway">
    <text evidence="2">Plant hormone metabolism; auxin biosynthesis.</text>
</comment>
<dbReference type="SUPFAM" id="SSF51905">
    <property type="entry name" value="FAD/NAD(P)-binding domain"/>
    <property type="match status" value="1"/>
</dbReference>
<dbReference type="PRINTS" id="PR00757">
    <property type="entry name" value="AMINEOXDASEF"/>
</dbReference>